<dbReference type="Proteomes" id="UP000028924">
    <property type="component" value="Unassembled WGS sequence"/>
</dbReference>
<evidence type="ECO:0000313" key="3">
    <source>
        <dbReference type="Proteomes" id="UP000028924"/>
    </source>
</evidence>
<name>A0A087SC58_AUXPR</name>
<dbReference type="RefSeq" id="XP_011396182.1">
    <property type="nucleotide sequence ID" value="XM_011397880.1"/>
</dbReference>
<dbReference type="KEGG" id="apro:F751_1008"/>
<feature type="region of interest" description="Disordered" evidence="1">
    <location>
        <begin position="39"/>
        <end position="79"/>
    </location>
</feature>
<organism evidence="2 3">
    <name type="scientific">Auxenochlorella protothecoides</name>
    <name type="common">Green microalga</name>
    <name type="synonym">Chlorella protothecoides</name>
    <dbReference type="NCBI Taxonomy" id="3075"/>
    <lineage>
        <taxon>Eukaryota</taxon>
        <taxon>Viridiplantae</taxon>
        <taxon>Chlorophyta</taxon>
        <taxon>core chlorophytes</taxon>
        <taxon>Trebouxiophyceae</taxon>
        <taxon>Chlorellales</taxon>
        <taxon>Chlorellaceae</taxon>
        <taxon>Auxenochlorella</taxon>
    </lineage>
</organism>
<feature type="compositionally biased region" description="Polar residues" evidence="1">
    <location>
        <begin position="39"/>
        <end position="49"/>
    </location>
</feature>
<protein>
    <submittedName>
        <fullName evidence="2">Uncharacterized protein</fullName>
    </submittedName>
</protein>
<feature type="compositionally biased region" description="Low complexity" evidence="1">
    <location>
        <begin position="68"/>
        <end position="79"/>
    </location>
</feature>
<gene>
    <name evidence="2" type="ORF">F751_1008</name>
</gene>
<dbReference type="EMBL" id="KL662090">
    <property type="protein sequence ID" value="KFM23312.1"/>
    <property type="molecule type" value="Genomic_DNA"/>
</dbReference>
<accession>A0A087SC58</accession>
<evidence type="ECO:0000256" key="1">
    <source>
        <dbReference type="SAM" id="MobiDB-lite"/>
    </source>
</evidence>
<reference evidence="2 3" key="1">
    <citation type="journal article" date="2014" name="BMC Genomics">
        <title>Oil accumulation mechanisms of the oleaginous microalga Chlorella protothecoides revealed through its genome, transcriptomes, and proteomes.</title>
        <authorList>
            <person name="Gao C."/>
            <person name="Wang Y."/>
            <person name="Shen Y."/>
            <person name="Yan D."/>
            <person name="He X."/>
            <person name="Dai J."/>
            <person name="Wu Q."/>
        </authorList>
    </citation>
    <scope>NUCLEOTIDE SEQUENCE [LARGE SCALE GENOMIC DNA]</scope>
    <source>
        <strain evidence="2 3">0710</strain>
    </source>
</reference>
<proteinExistence type="predicted"/>
<dbReference type="GeneID" id="23612399"/>
<sequence length="79" mass="7606">MPSAASGVGPVWPTNTEVAMDSMGSATSVSRAGSVSSRMAGSLGFNSQPGRLGRDEGVGGLVGPCPVPASGASGSPPFL</sequence>
<keyword evidence="3" id="KW-1185">Reference proteome</keyword>
<evidence type="ECO:0000313" key="2">
    <source>
        <dbReference type="EMBL" id="KFM23312.1"/>
    </source>
</evidence>
<dbReference type="AlphaFoldDB" id="A0A087SC58"/>